<protein>
    <submittedName>
        <fullName evidence="1">Uncharacterized protein</fullName>
    </submittedName>
</protein>
<dbReference type="Proteomes" id="UP000271974">
    <property type="component" value="Unassembled WGS sequence"/>
</dbReference>
<gene>
    <name evidence="1" type="ORF">EGW08_008259</name>
</gene>
<keyword evidence="2" id="KW-1185">Reference proteome</keyword>
<accession>A0A433TR80</accession>
<sequence>MSTGRTGEFAGLAQKSFYSSLALLWGLNDATGAIPGELARHFKNSCNSDSVWFWGPSDATGVIPGELVRAAQNSCNSNCTLFWGLSDDAVASLCMHRPLSGFAFWCLNLYAQYHVPESACTNTVTNRWSICPVYLQLTLVVKRQPRVNDFSAWMADFQPVMSHVMAGRVTGVEQHNHPPVYDEQTPLSVVESNRPRQIYGCGFSFEERLHRKVSLV</sequence>
<dbReference type="EMBL" id="RQTK01000222">
    <property type="protein sequence ID" value="RUS83998.1"/>
    <property type="molecule type" value="Genomic_DNA"/>
</dbReference>
<proteinExistence type="predicted"/>
<organism evidence="1 2">
    <name type="scientific">Elysia chlorotica</name>
    <name type="common">Eastern emerald elysia</name>
    <name type="synonym">Sea slug</name>
    <dbReference type="NCBI Taxonomy" id="188477"/>
    <lineage>
        <taxon>Eukaryota</taxon>
        <taxon>Metazoa</taxon>
        <taxon>Spiralia</taxon>
        <taxon>Lophotrochozoa</taxon>
        <taxon>Mollusca</taxon>
        <taxon>Gastropoda</taxon>
        <taxon>Heterobranchia</taxon>
        <taxon>Euthyneura</taxon>
        <taxon>Panpulmonata</taxon>
        <taxon>Sacoglossa</taxon>
        <taxon>Placobranchoidea</taxon>
        <taxon>Plakobranchidae</taxon>
        <taxon>Elysia</taxon>
    </lineage>
</organism>
<evidence type="ECO:0000313" key="1">
    <source>
        <dbReference type="EMBL" id="RUS83998.1"/>
    </source>
</evidence>
<dbReference type="OrthoDB" id="10604277at2759"/>
<dbReference type="AlphaFoldDB" id="A0A433TR80"/>
<evidence type="ECO:0000313" key="2">
    <source>
        <dbReference type="Proteomes" id="UP000271974"/>
    </source>
</evidence>
<name>A0A433TR80_ELYCH</name>
<comment type="caution">
    <text evidence="1">The sequence shown here is derived from an EMBL/GenBank/DDBJ whole genome shotgun (WGS) entry which is preliminary data.</text>
</comment>
<reference evidence="1 2" key="1">
    <citation type="submission" date="2019-01" db="EMBL/GenBank/DDBJ databases">
        <title>A draft genome assembly of the solar-powered sea slug Elysia chlorotica.</title>
        <authorList>
            <person name="Cai H."/>
            <person name="Li Q."/>
            <person name="Fang X."/>
            <person name="Li J."/>
            <person name="Curtis N.E."/>
            <person name="Altenburger A."/>
            <person name="Shibata T."/>
            <person name="Feng M."/>
            <person name="Maeda T."/>
            <person name="Schwartz J.A."/>
            <person name="Shigenobu S."/>
            <person name="Lundholm N."/>
            <person name="Nishiyama T."/>
            <person name="Yang H."/>
            <person name="Hasebe M."/>
            <person name="Li S."/>
            <person name="Pierce S.K."/>
            <person name="Wang J."/>
        </authorList>
    </citation>
    <scope>NUCLEOTIDE SEQUENCE [LARGE SCALE GENOMIC DNA]</scope>
    <source>
        <strain evidence="1">EC2010</strain>
        <tissue evidence="1">Whole organism of an adult</tissue>
    </source>
</reference>